<feature type="domain" description="UspA" evidence="3">
    <location>
        <begin position="149"/>
        <end position="289"/>
    </location>
</feature>
<reference evidence="4 5" key="1">
    <citation type="submission" date="2018-06" db="EMBL/GenBank/DDBJ databases">
        <title>Streptomyces reniochalinae sp. nov. and Streptomyces diacarnus sp. nov. from marine sponges.</title>
        <authorList>
            <person name="Li L."/>
        </authorList>
    </citation>
    <scope>NUCLEOTIDE SEQUENCE [LARGE SCALE GENOMIC DNA]</scope>
    <source>
        <strain evidence="4 5">LHW50302</strain>
    </source>
</reference>
<feature type="compositionally biased region" description="Basic and acidic residues" evidence="2">
    <location>
        <begin position="324"/>
        <end position="343"/>
    </location>
</feature>
<gene>
    <name evidence="4" type="ORF">DQ392_03665</name>
</gene>
<dbReference type="InterPro" id="IPR006015">
    <property type="entry name" value="Universal_stress_UspA"/>
</dbReference>
<organism evidence="4 5">
    <name type="scientific">Streptomyces reniochalinae</name>
    <dbReference type="NCBI Taxonomy" id="2250578"/>
    <lineage>
        <taxon>Bacteria</taxon>
        <taxon>Bacillati</taxon>
        <taxon>Actinomycetota</taxon>
        <taxon>Actinomycetes</taxon>
        <taxon>Kitasatosporales</taxon>
        <taxon>Streptomycetaceae</taxon>
        <taxon>Streptomyces</taxon>
    </lineage>
</organism>
<evidence type="ECO:0000256" key="2">
    <source>
        <dbReference type="SAM" id="MobiDB-lite"/>
    </source>
</evidence>
<dbReference type="OrthoDB" id="3174546at2"/>
<dbReference type="InterPro" id="IPR014729">
    <property type="entry name" value="Rossmann-like_a/b/a_fold"/>
</dbReference>
<dbReference type="PANTHER" id="PTHR46553">
    <property type="entry name" value="ADENINE NUCLEOTIDE ALPHA HYDROLASES-LIKE SUPERFAMILY PROTEIN"/>
    <property type="match status" value="1"/>
</dbReference>
<keyword evidence="5" id="KW-1185">Reference proteome</keyword>
<sequence length="351" mass="36410">MTGTVVVGVDGSASSLEAVDVAAREAELRGGSLHVVHAFVWPTMKVPLGPSVMGPPEGGLRNLAHKTAEQAAARAKSSRPALEVTHAVVSGDPLSVLTTESRGAALVVVGTRGLGGFTGLLVGSVAVYLAAHAECPVLVTRGRKHPTGPVLLGVDGSDVGDPAVGWAFEEASLRGAELVAMHNWNNWSGPIAAGPGIQVPTYYDVDLFRAEEERVLSTALADWQERYPDVAVTPRLVQEYTRQALLSASEDAQLLVVGARGRGGFTGLLLGSVSQAVLHHAECPVAVVRAHREHGRGHGHEHSHGHGAGHEGHRARGAGRWHRHDGEGHGNEGRDGGGHDGHGGRGGGPAD</sequence>
<dbReference type="InterPro" id="IPR006016">
    <property type="entry name" value="UspA"/>
</dbReference>
<feature type="compositionally biased region" description="Basic and acidic residues" evidence="2">
    <location>
        <begin position="296"/>
        <end position="314"/>
    </location>
</feature>
<dbReference type="Pfam" id="PF00582">
    <property type="entry name" value="Usp"/>
    <property type="match status" value="2"/>
</dbReference>
<dbReference type="Gene3D" id="3.40.50.620">
    <property type="entry name" value="HUPs"/>
    <property type="match status" value="2"/>
</dbReference>
<dbReference type="AlphaFoldDB" id="A0A367F0A4"/>
<evidence type="ECO:0000313" key="5">
    <source>
        <dbReference type="Proteomes" id="UP000253507"/>
    </source>
</evidence>
<accession>A0A367F0A4</accession>
<dbReference type="PANTHER" id="PTHR46553:SF3">
    <property type="entry name" value="ADENINE NUCLEOTIDE ALPHA HYDROLASES-LIKE SUPERFAMILY PROTEIN"/>
    <property type="match status" value="1"/>
</dbReference>
<dbReference type="PRINTS" id="PR01438">
    <property type="entry name" value="UNVRSLSTRESS"/>
</dbReference>
<dbReference type="EMBL" id="QOIM01000022">
    <property type="protein sequence ID" value="RCG23796.1"/>
    <property type="molecule type" value="Genomic_DNA"/>
</dbReference>
<feature type="region of interest" description="Disordered" evidence="2">
    <location>
        <begin position="293"/>
        <end position="351"/>
    </location>
</feature>
<proteinExistence type="inferred from homology"/>
<evidence type="ECO:0000313" key="4">
    <source>
        <dbReference type="EMBL" id="RCG23796.1"/>
    </source>
</evidence>
<comment type="similarity">
    <text evidence="1">Belongs to the universal stress protein A family.</text>
</comment>
<dbReference type="Proteomes" id="UP000253507">
    <property type="component" value="Unassembled WGS sequence"/>
</dbReference>
<feature type="domain" description="UspA" evidence="3">
    <location>
        <begin position="1"/>
        <end position="141"/>
    </location>
</feature>
<dbReference type="SUPFAM" id="SSF52402">
    <property type="entry name" value="Adenine nucleotide alpha hydrolases-like"/>
    <property type="match status" value="2"/>
</dbReference>
<evidence type="ECO:0000259" key="3">
    <source>
        <dbReference type="Pfam" id="PF00582"/>
    </source>
</evidence>
<name>A0A367F0A4_9ACTN</name>
<evidence type="ECO:0000256" key="1">
    <source>
        <dbReference type="ARBA" id="ARBA00008791"/>
    </source>
</evidence>
<comment type="caution">
    <text evidence="4">The sequence shown here is derived from an EMBL/GenBank/DDBJ whole genome shotgun (WGS) entry which is preliminary data.</text>
</comment>
<protein>
    <submittedName>
        <fullName evidence="4">Universal stress protein</fullName>
    </submittedName>
</protein>